<accession>A0A0C3INJ4</accession>
<evidence type="ECO:0000256" key="1">
    <source>
        <dbReference type="SAM" id="MobiDB-lite"/>
    </source>
</evidence>
<dbReference type="AlphaFoldDB" id="A0A0C3INJ4"/>
<reference evidence="2 3" key="1">
    <citation type="submission" date="2014-04" db="EMBL/GenBank/DDBJ databases">
        <authorList>
            <consortium name="DOE Joint Genome Institute"/>
            <person name="Kuo A."/>
            <person name="Kohler A."/>
            <person name="Costa M.D."/>
            <person name="Nagy L.G."/>
            <person name="Floudas D."/>
            <person name="Copeland A."/>
            <person name="Barry K.W."/>
            <person name="Cichocki N."/>
            <person name="Veneault-Fourrey C."/>
            <person name="LaButti K."/>
            <person name="Lindquist E.A."/>
            <person name="Lipzen A."/>
            <person name="Lundell T."/>
            <person name="Morin E."/>
            <person name="Murat C."/>
            <person name="Sun H."/>
            <person name="Tunlid A."/>
            <person name="Henrissat B."/>
            <person name="Grigoriev I.V."/>
            <person name="Hibbett D.S."/>
            <person name="Martin F."/>
            <person name="Nordberg H.P."/>
            <person name="Cantor M.N."/>
            <person name="Hua S.X."/>
        </authorList>
    </citation>
    <scope>NUCLEOTIDE SEQUENCE [LARGE SCALE GENOMIC DNA]</scope>
    <source>
        <strain evidence="2 3">Marx 270</strain>
    </source>
</reference>
<name>A0A0C3INJ4_PISTI</name>
<dbReference type="InParanoid" id="A0A0C3INJ4"/>
<dbReference type="EMBL" id="KN832014">
    <property type="protein sequence ID" value="KIN98537.1"/>
    <property type="molecule type" value="Genomic_DNA"/>
</dbReference>
<feature type="region of interest" description="Disordered" evidence="1">
    <location>
        <begin position="112"/>
        <end position="154"/>
    </location>
</feature>
<organism evidence="2 3">
    <name type="scientific">Pisolithus tinctorius Marx 270</name>
    <dbReference type="NCBI Taxonomy" id="870435"/>
    <lineage>
        <taxon>Eukaryota</taxon>
        <taxon>Fungi</taxon>
        <taxon>Dikarya</taxon>
        <taxon>Basidiomycota</taxon>
        <taxon>Agaricomycotina</taxon>
        <taxon>Agaricomycetes</taxon>
        <taxon>Agaricomycetidae</taxon>
        <taxon>Boletales</taxon>
        <taxon>Sclerodermatineae</taxon>
        <taxon>Pisolithaceae</taxon>
        <taxon>Pisolithus</taxon>
    </lineage>
</organism>
<dbReference type="HOGENOM" id="CLU_1704968_0_0_1"/>
<gene>
    <name evidence="2" type="ORF">M404DRAFT_848361</name>
</gene>
<protein>
    <submittedName>
        <fullName evidence="2">Uncharacterized protein</fullName>
    </submittedName>
</protein>
<dbReference type="Proteomes" id="UP000054217">
    <property type="component" value="Unassembled WGS sequence"/>
</dbReference>
<keyword evidence="3" id="KW-1185">Reference proteome</keyword>
<reference evidence="3" key="2">
    <citation type="submission" date="2015-01" db="EMBL/GenBank/DDBJ databases">
        <title>Evolutionary Origins and Diversification of the Mycorrhizal Mutualists.</title>
        <authorList>
            <consortium name="DOE Joint Genome Institute"/>
            <consortium name="Mycorrhizal Genomics Consortium"/>
            <person name="Kohler A."/>
            <person name="Kuo A."/>
            <person name="Nagy L.G."/>
            <person name="Floudas D."/>
            <person name="Copeland A."/>
            <person name="Barry K.W."/>
            <person name="Cichocki N."/>
            <person name="Veneault-Fourrey C."/>
            <person name="LaButti K."/>
            <person name="Lindquist E.A."/>
            <person name="Lipzen A."/>
            <person name="Lundell T."/>
            <person name="Morin E."/>
            <person name="Murat C."/>
            <person name="Riley R."/>
            <person name="Ohm R."/>
            <person name="Sun H."/>
            <person name="Tunlid A."/>
            <person name="Henrissat B."/>
            <person name="Grigoriev I.V."/>
            <person name="Hibbett D.S."/>
            <person name="Martin F."/>
        </authorList>
    </citation>
    <scope>NUCLEOTIDE SEQUENCE [LARGE SCALE GENOMIC DNA]</scope>
    <source>
        <strain evidence="3">Marx 270</strain>
    </source>
</reference>
<evidence type="ECO:0000313" key="3">
    <source>
        <dbReference type="Proteomes" id="UP000054217"/>
    </source>
</evidence>
<evidence type="ECO:0000313" key="2">
    <source>
        <dbReference type="EMBL" id="KIN98537.1"/>
    </source>
</evidence>
<feature type="compositionally biased region" description="Basic and acidic residues" evidence="1">
    <location>
        <begin position="115"/>
        <end position="144"/>
    </location>
</feature>
<sequence length="154" mass="16901">MTVLVQWMLQVTLAMRAPPQPRATTSNKLCQVVTKPLESYQCSSQFHVEHGPASSIAYTSTPTSSRDSALLSIARDYSKGHSQRLACAAARLGRLSSVTGTIHRNVIATTGHMMGRRDSPPHCRHDSLPHRSHMNKTENGDVESHMPTANRSTL</sequence>
<proteinExistence type="predicted"/>